<keyword evidence="2" id="KW-1185">Reference proteome</keyword>
<gene>
    <name evidence="1" type="ORF">PHMEG_00024519</name>
</gene>
<dbReference type="GO" id="GO:0016787">
    <property type="term" value="F:hydrolase activity"/>
    <property type="evidence" value="ECO:0007669"/>
    <property type="project" value="UniProtKB-KW"/>
</dbReference>
<keyword evidence="1" id="KW-0378">Hydrolase</keyword>
<dbReference type="EMBL" id="NBNE01005367">
    <property type="protein sequence ID" value="OWZ03700.1"/>
    <property type="molecule type" value="Genomic_DNA"/>
</dbReference>
<name>A0A225VGT8_9STRA</name>
<protein>
    <submittedName>
        <fullName evidence="1">Glycoside hydrolase</fullName>
    </submittedName>
</protein>
<dbReference type="STRING" id="4795.A0A225VGT8"/>
<dbReference type="AlphaFoldDB" id="A0A225VGT8"/>
<dbReference type="Proteomes" id="UP000198211">
    <property type="component" value="Unassembled WGS sequence"/>
</dbReference>
<evidence type="ECO:0000313" key="1">
    <source>
        <dbReference type="EMBL" id="OWZ03700.1"/>
    </source>
</evidence>
<comment type="caution">
    <text evidence="1">The sequence shown here is derived from an EMBL/GenBank/DDBJ whole genome shotgun (WGS) entry which is preliminary data.</text>
</comment>
<organism evidence="1 2">
    <name type="scientific">Phytophthora megakarya</name>
    <dbReference type="NCBI Taxonomy" id="4795"/>
    <lineage>
        <taxon>Eukaryota</taxon>
        <taxon>Sar</taxon>
        <taxon>Stramenopiles</taxon>
        <taxon>Oomycota</taxon>
        <taxon>Peronosporomycetes</taxon>
        <taxon>Peronosporales</taxon>
        <taxon>Peronosporaceae</taxon>
        <taxon>Phytophthora</taxon>
    </lineage>
</organism>
<accession>A0A225VGT8</accession>
<evidence type="ECO:0000313" key="2">
    <source>
        <dbReference type="Proteomes" id="UP000198211"/>
    </source>
</evidence>
<dbReference type="OrthoDB" id="47059at2759"/>
<proteinExistence type="predicted"/>
<dbReference type="InterPro" id="IPR013783">
    <property type="entry name" value="Ig-like_fold"/>
</dbReference>
<dbReference type="Gene3D" id="2.60.40.10">
    <property type="entry name" value="Immunoglobulins"/>
    <property type="match status" value="1"/>
</dbReference>
<reference evidence="2" key="1">
    <citation type="submission" date="2017-03" db="EMBL/GenBank/DDBJ databases">
        <title>Phytopthora megakarya and P. palmivora, two closely related causual agents of cacao black pod achieved similar genome size and gene model numbers by different mechanisms.</title>
        <authorList>
            <person name="Ali S."/>
            <person name="Shao J."/>
            <person name="Larry D.J."/>
            <person name="Kronmiller B."/>
            <person name="Shen D."/>
            <person name="Strem M.D."/>
            <person name="Melnick R.L."/>
            <person name="Guiltinan M.J."/>
            <person name="Tyler B.M."/>
            <person name="Meinhardt L.W."/>
            <person name="Bailey B.A."/>
        </authorList>
    </citation>
    <scope>NUCLEOTIDE SEQUENCE [LARGE SCALE GENOMIC DNA]</scope>
    <source>
        <strain evidence="2">zdho120</strain>
    </source>
</reference>
<sequence length="114" mass="12938">MLFIIQPYISLNVPEMKQLEKLSEISLDPDQTQSVNFTLTADDWSVYYLEVTKVAEYCEYVMAIKPEAGCDVYNSTAVANRLCATSSASTRSERLRILTMVFGGWPRQTWSLVV</sequence>